<evidence type="ECO:0000313" key="3">
    <source>
        <dbReference type="Proteomes" id="UP000646548"/>
    </source>
</evidence>
<evidence type="ECO:0000313" key="2">
    <source>
        <dbReference type="EMBL" id="KAF6720917.1"/>
    </source>
</evidence>
<feature type="compositionally biased region" description="Low complexity" evidence="1">
    <location>
        <begin position="35"/>
        <end position="46"/>
    </location>
</feature>
<accession>A0A834F7E8</accession>
<dbReference type="AlphaFoldDB" id="A0A834F7E8"/>
<sequence>MSTQTADTDFKNLRKEANLNPETRYKMLQEERCHTLTSSTDSPLLTCRRPPSSHTEGKSGLGFDAGANHSTRMHT</sequence>
<evidence type="ECO:0000256" key="1">
    <source>
        <dbReference type="SAM" id="MobiDB-lite"/>
    </source>
</evidence>
<dbReference type="Proteomes" id="UP000646548">
    <property type="component" value="Unassembled WGS sequence"/>
</dbReference>
<proteinExistence type="predicted"/>
<organism evidence="2 3">
    <name type="scientific">Oryzias melastigma</name>
    <name type="common">Marine medaka</name>
    <dbReference type="NCBI Taxonomy" id="30732"/>
    <lineage>
        <taxon>Eukaryota</taxon>
        <taxon>Metazoa</taxon>
        <taxon>Chordata</taxon>
        <taxon>Craniata</taxon>
        <taxon>Vertebrata</taxon>
        <taxon>Euteleostomi</taxon>
        <taxon>Actinopterygii</taxon>
        <taxon>Neopterygii</taxon>
        <taxon>Teleostei</taxon>
        <taxon>Neoteleostei</taxon>
        <taxon>Acanthomorphata</taxon>
        <taxon>Ovalentaria</taxon>
        <taxon>Atherinomorphae</taxon>
        <taxon>Beloniformes</taxon>
        <taxon>Adrianichthyidae</taxon>
        <taxon>Oryziinae</taxon>
        <taxon>Oryzias</taxon>
    </lineage>
</organism>
<protein>
    <submittedName>
        <fullName evidence="2">Uncharacterized protein</fullName>
    </submittedName>
</protein>
<name>A0A834F7E8_ORYME</name>
<comment type="caution">
    <text evidence="2">The sequence shown here is derived from an EMBL/GenBank/DDBJ whole genome shotgun (WGS) entry which is preliminary data.</text>
</comment>
<reference evidence="2" key="1">
    <citation type="journal article" name="BMC Genomics">
        <title>Long-read sequencing and de novo genome assembly of marine medaka (Oryzias melastigma).</title>
        <authorList>
            <person name="Liang P."/>
            <person name="Saqib H.S.A."/>
            <person name="Ni X."/>
            <person name="Shen Y."/>
        </authorList>
    </citation>
    <scope>NUCLEOTIDE SEQUENCE</scope>
    <source>
        <strain evidence="2">Bigg-433</strain>
    </source>
</reference>
<dbReference type="EMBL" id="WKFB01000511">
    <property type="protein sequence ID" value="KAF6720917.1"/>
    <property type="molecule type" value="Genomic_DNA"/>
</dbReference>
<feature type="region of interest" description="Disordered" evidence="1">
    <location>
        <begin position="35"/>
        <end position="75"/>
    </location>
</feature>
<gene>
    <name evidence="2" type="ORF">FQA47_010987</name>
</gene>